<keyword evidence="4" id="KW-0479">Metal-binding</keyword>
<evidence type="ECO:0000313" key="9">
    <source>
        <dbReference type="Proteomes" id="UP001321760"/>
    </source>
</evidence>
<evidence type="ECO:0000256" key="4">
    <source>
        <dbReference type="ARBA" id="ARBA00022723"/>
    </source>
</evidence>
<dbReference type="Pfam" id="PF00719">
    <property type="entry name" value="Pyrophosphatase"/>
    <property type="match status" value="1"/>
</dbReference>
<dbReference type="AlphaFoldDB" id="A0AAV9GAR2"/>
<dbReference type="InterPro" id="IPR008162">
    <property type="entry name" value="Pyrophosphatase"/>
</dbReference>
<dbReference type="GO" id="GO:0005737">
    <property type="term" value="C:cytoplasm"/>
    <property type="evidence" value="ECO:0007669"/>
    <property type="project" value="InterPro"/>
</dbReference>
<sequence length="340" mass="38423">MDPQPHPVTKSEYTLHKHGRPFTTHHRIYFEHLPSHTPISPVHDIPLLHHRDHPNKIYNMVVEIPRWSNPKFEISLATPFNPIIQDTLPFSPPTTPPLNSSPSHSESKSHLRFQPSIHPFTGTPFNYGALPQTWEDPFHADPLAGIRGDNDPLDACEVGRRISYTGEVKRVKVLGVLGLVDQGEMDWKVVVVDVEDEMAGRVEGVEDLEGEMPGLLDGIRDWFRIYKIPDGGEANDYAFGGEFKGREFAEQVIEHCHRSWRELVMGEVKHAEASLKNTTLIGTPGKMDPDDVDFPAREDLSPAPIEADLDVWHFIDRDKLKSGLADSLEQSKLKIDLQLK</sequence>
<dbReference type="GO" id="GO:0000287">
    <property type="term" value="F:magnesium ion binding"/>
    <property type="evidence" value="ECO:0007669"/>
    <property type="project" value="InterPro"/>
</dbReference>
<evidence type="ECO:0000256" key="5">
    <source>
        <dbReference type="ARBA" id="ARBA00022801"/>
    </source>
</evidence>
<evidence type="ECO:0000256" key="3">
    <source>
        <dbReference type="ARBA" id="ARBA00012146"/>
    </source>
</evidence>
<accession>A0AAV9GAR2</accession>
<keyword evidence="9" id="KW-1185">Reference proteome</keyword>
<dbReference type="Proteomes" id="UP001321760">
    <property type="component" value="Unassembled WGS sequence"/>
</dbReference>
<keyword evidence="5" id="KW-0378">Hydrolase</keyword>
<organism evidence="8 9">
    <name type="scientific">Podospora aff. communis PSN243</name>
    <dbReference type="NCBI Taxonomy" id="3040156"/>
    <lineage>
        <taxon>Eukaryota</taxon>
        <taxon>Fungi</taxon>
        <taxon>Dikarya</taxon>
        <taxon>Ascomycota</taxon>
        <taxon>Pezizomycotina</taxon>
        <taxon>Sordariomycetes</taxon>
        <taxon>Sordariomycetidae</taxon>
        <taxon>Sordariales</taxon>
        <taxon>Podosporaceae</taxon>
        <taxon>Podospora</taxon>
    </lineage>
</organism>
<evidence type="ECO:0000256" key="6">
    <source>
        <dbReference type="ARBA" id="ARBA00022842"/>
    </source>
</evidence>
<evidence type="ECO:0000256" key="1">
    <source>
        <dbReference type="ARBA" id="ARBA00001946"/>
    </source>
</evidence>
<dbReference type="EC" id="3.6.1.1" evidence="3"/>
<evidence type="ECO:0000256" key="7">
    <source>
        <dbReference type="SAM" id="MobiDB-lite"/>
    </source>
</evidence>
<proteinExistence type="inferred from homology"/>
<protein>
    <recommendedName>
        <fullName evidence="3">inorganic diphosphatase</fullName>
        <ecNumber evidence="3">3.6.1.1</ecNumber>
    </recommendedName>
</protein>
<name>A0AAV9GAR2_9PEZI</name>
<comment type="similarity">
    <text evidence="2">Belongs to the PPase family.</text>
</comment>
<dbReference type="Gene3D" id="3.90.80.10">
    <property type="entry name" value="Inorganic pyrophosphatase"/>
    <property type="match status" value="1"/>
</dbReference>
<keyword evidence="6" id="KW-0460">Magnesium</keyword>
<evidence type="ECO:0000313" key="8">
    <source>
        <dbReference type="EMBL" id="KAK4445188.1"/>
    </source>
</evidence>
<dbReference type="PROSITE" id="PS00387">
    <property type="entry name" value="PPASE"/>
    <property type="match status" value="1"/>
</dbReference>
<reference evidence="8" key="1">
    <citation type="journal article" date="2023" name="Mol. Phylogenet. Evol.">
        <title>Genome-scale phylogeny and comparative genomics of the fungal order Sordariales.</title>
        <authorList>
            <person name="Hensen N."/>
            <person name="Bonometti L."/>
            <person name="Westerberg I."/>
            <person name="Brannstrom I.O."/>
            <person name="Guillou S."/>
            <person name="Cros-Aarteil S."/>
            <person name="Calhoun S."/>
            <person name="Haridas S."/>
            <person name="Kuo A."/>
            <person name="Mondo S."/>
            <person name="Pangilinan J."/>
            <person name="Riley R."/>
            <person name="LaButti K."/>
            <person name="Andreopoulos B."/>
            <person name="Lipzen A."/>
            <person name="Chen C."/>
            <person name="Yan M."/>
            <person name="Daum C."/>
            <person name="Ng V."/>
            <person name="Clum A."/>
            <person name="Steindorff A."/>
            <person name="Ohm R.A."/>
            <person name="Martin F."/>
            <person name="Silar P."/>
            <person name="Natvig D.O."/>
            <person name="Lalanne C."/>
            <person name="Gautier V."/>
            <person name="Ament-Velasquez S.L."/>
            <person name="Kruys A."/>
            <person name="Hutchinson M.I."/>
            <person name="Powell A.J."/>
            <person name="Barry K."/>
            <person name="Miller A.N."/>
            <person name="Grigoriev I.V."/>
            <person name="Debuchy R."/>
            <person name="Gladieux P."/>
            <person name="Hiltunen Thoren M."/>
            <person name="Johannesson H."/>
        </authorList>
    </citation>
    <scope>NUCLEOTIDE SEQUENCE</scope>
    <source>
        <strain evidence="8">PSN243</strain>
    </source>
</reference>
<comment type="cofactor">
    <cofactor evidence="1">
        <name>Mg(2+)</name>
        <dbReference type="ChEBI" id="CHEBI:18420"/>
    </cofactor>
</comment>
<dbReference type="GO" id="GO:0006796">
    <property type="term" value="P:phosphate-containing compound metabolic process"/>
    <property type="evidence" value="ECO:0007669"/>
    <property type="project" value="InterPro"/>
</dbReference>
<dbReference type="CDD" id="cd00412">
    <property type="entry name" value="pyrophosphatase"/>
    <property type="match status" value="1"/>
</dbReference>
<dbReference type="GO" id="GO:0004427">
    <property type="term" value="F:inorganic diphosphate phosphatase activity"/>
    <property type="evidence" value="ECO:0007669"/>
    <property type="project" value="UniProtKB-EC"/>
</dbReference>
<reference evidence="8" key="2">
    <citation type="submission" date="2023-05" db="EMBL/GenBank/DDBJ databases">
        <authorList>
            <consortium name="Lawrence Berkeley National Laboratory"/>
            <person name="Steindorff A."/>
            <person name="Hensen N."/>
            <person name="Bonometti L."/>
            <person name="Westerberg I."/>
            <person name="Brannstrom I.O."/>
            <person name="Guillou S."/>
            <person name="Cros-Aarteil S."/>
            <person name="Calhoun S."/>
            <person name="Haridas S."/>
            <person name="Kuo A."/>
            <person name="Mondo S."/>
            <person name="Pangilinan J."/>
            <person name="Riley R."/>
            <person name="Labutti K."/>
            <person name="Andreopoulos B."/>
            <person name="Lipzen A."/>
            <person name="Chen C."/>
            <person name="Yanf M."/>
            <person name="Daum C."/>
            <person name="Ng V."/>
            <person name="Clum A."/>
            <person name="Ohm R."/>
            <person name="Martin F."/>
            <person name="Silar P."/>
            <person name="Natvig D."/>
            <person name="Lalanne C."/>
            <person name="Gautier V."/>
            <person name="Ament-Velasquez S.L."/>
            <person name="Kruys A."/>
            <person name="Hutchinson M.I."/>
            <person name="Powell A.J."/>
            <person name="Barry K."/>
            <person name="Miller A.N."/>
            <person name="Grigoriev I.V."/>
            <person name="Debuchy R."/>
            <person name="Gladieux P."/>
            <person name="Thoren M.H."/>
            <person name="Johannesson H."/>
        </authorList>
    </citation>
    <scope>NUCLEOTIDE SEQUENCE</scope>
    <source>
        <strain evidence="8">PSN243</strain>
    </source>
</reference>
<comment type="caution">
    <text evidence="8">The sequence shown here is derived from an EMBL/GenBank/DDBJ whole genome shotgun (WGS) entry which is preliminary data.</text>
</comment>
<dbReference type="SUPFAM" id="SSF50324">
    <property type="entry name" value="Inorganic pyrophosphatase"/>
    <property type="match status" value="1"/>
</dbReference>
<dbReference type="PANTHER" id="PTHR10286">
    <property type="entry name" value="INORGANIC PYROPHOSPHATASE"/>
    <property type="match status" value="1"/>
</dbReference>
<evidence type="ECO:0000256" key="2">
    <source>
        <dbReference type="ARBA" id="ARBA00006220"/>
    </source>
</evidence>
<feature type="region of interest" description="Disordered" evidence="7">
    <location>
        <begin position="87"/>
        <end position="110"/>
    </location>
</feature>
<dbReference type="EMBL" id="MU865968">
    <property type="protein sequence ID" value="KAK4445188.1"/>
    <property type="molecule type" value="Genomic_DNA"/>
</dbReference>
<gene>
    <name evidence="8" type="ORF">QBC34DRAFT_166229</name>
</gene>
<dbReference type="InterPro" id="IPR036649">
    <property type="entry name" value="Pyrophosphatase_sf"/>
</dbReference>